<protein>
    <submittedName>
        <fullName evidence="7">DUF92 domain-containing protein</fullName>
    </submittedName>
</protein>
<name>A0A9J7BN26_9BACT</name>
<dbReference type="KEGG" id="orp:MOP44_21650"/>
<dbReference type="PANTHER" id="PTHR13353:SF5">
    <property type="entry name" value="TRANSMEMBRANE PROTEIN 19"/>
    <property type="match status" value="1"/>
</dbReference>
<dbReference type="EMBL" id="CP093313">
    <property type="protein sequence ID" value="UWZ83162.1"/>
    <property type="molecule type" value="Genomic_DNA"/>
</dbReference>
<comment type="subcellular location">
    <subcellularLocation>
        <location evidence="1">Membrane</location>
        <topology evidence="1">Multi-pass membrane protein</topology>
    </subcellularLocation>
</comment>
<reference evidence="7" key="1">
    <citation type="submission" date="2021-04" db="EMBL/GenBank/DDBJ databases">
        <title>Phylogenetic analysis of Acidobacteriaceae.</title>
        <authorList>
            <person name="Qiu L."/>
            <person name="Zhang Q."/>
        </authorList>
    </citation>
    <scope>NUCLEOTIDE SEQUENCE</scope>
    <source>
        <strain evidence="7">DSM 25168</strain>
    </source>
</reference>
<accession>A0A9J7BN26</accession>
<dbReference type="InterPro" id="IPR002794">
    <property type="entry name" value="DUF92_TMEM19"/>
</dbReference>
<sequence length="298" mass="31329">MPPRSLNWQSKLILLLVVPWTALSLLFQVQWFFAHGPNMVLWSLGISAALGLLALATRAGTPAAAATGALLTASMMLGVADASFQPWRSAIVPVLAFMVITSLATRYGRDRKQRLGTAEDKHGRVAAQVAANLGVATLAFDPWLHVWLINSGLFYTRGIAPMPIVAPALAALAEAAADTVSSEIGQVLGGRPFMLTTFRRVDPGTDGAISLAGTLAGILAAAAVAASGAWALHGSVRVFLLSWIGGIFGLFFDSLLGATVERARWLNNDAVNFLSTASAAVFTLVLMAATPHHAITDF</sequence>
<evidence type="ECO:0000256" key="6">
    <source>
        <dbReference type="SAM" id="Phobius"/>
    </source>
</evidence>
<dbReference type="Pfam" id="PF01940">
    <property type="entry name" value="DUF92"/>
    <property type="match status" value="1"/>
</dbReference>
<evidence type="ECO:0000313" key="8">
    <source>
        <dbReference type="Proteomes" id="UP001059380"/>
    </source>
</evidence>
<evidence type="ECO:0000313" key="7">
    <source>
        <dbReference type="EMBL" id="UWZ83162.1"/>
    </source>
</evidence>
<comment type="similarity">
    <text evidence="2">Belongs to the TMEM19 family.</text>
</comment>
<evidence type="ECO:0000256" key="2">
    <source>
        <dbReference type="ARBA" id="ARBA00009012"/>
    </source>
</evidence>
<organism evidence="7 8">
    <name type="scientific">Occallatibacter riparius</name>
    <dbReference type="NCBI Taxonomy" id="1002689"/>
    <lineage>
        <taxon>Bacteria</taxon>
        <taxon>Pseudomonadati</taxon>
        <taxon>Acidobacteriota</taxon>
        <taxon>Terriglobia</taxon>
        <taxon>Terriglobales</taxon>
        <taxon>Acidobacteriaceae</taxon>
        <taxon>Occallatibacter</taxon>
    </lineage>
</organism>
<dbReference type="PANTHER" id="PTHR13353">
    <property type="entry name" value="TRANSMEMBRANE PROTEIN 19"/>
    <property type="match status" value="1"/>
</dbReference>
<feature type="transmembrane region" description="Helical" evidence="6">
    <location>
        <begin position="12"/>
        <end position="33"/>
    </location>
</feature>
<dbReference type="GO" id="GO:0016020">
    <property type="term" value="C:membrane"/>
    <property type="evidence" value="ECO:0007669"/>
    <property type="project" value="UniProtKB-SubCell"/>
</dbReference>
<feature type="transmembrane region" description="Helical" evidence="6">
    <location>
        <begin position="270"/>
        <end position="289"/>
    </location>
</feature>
<feature type="transmembrane region" description="Helical" evidence="6">
    <location>
        <begin position="86"/>
        <end position="105"/>
    </location>
</feature>
<gene>
    <name evidence="7" type="ORF">MOP44_21650</name>
</gene>
<keyword evidence="8" id="KW-1185">Reference proteome</keyword>
<keyword evidence="3 6" id="KW-0812">Transmembrane</keyword>
<proteinExistence type="inferred from homology"/>
<feature type="transmembrane region" description="Helical" evidence="6">
    <location>
        <begin position="238"/>
        <end position="258"/>
    </location>
</feature>
<evidence type="ECO:0000256" key="4">
    <source>
        <dbReference type="ARBA" id="ARBA00022989"/>
    </source>
</evidence>
<evidence type="ECO:0000256" key="1">
    <source>
        <dbReference type="ARBA" id="ARBA00004141"/>
    </source>
</evidence>
<feature type="transmembrane region" description="Helical" evidence="6">
    <location>
        <begin position="39"/>
        <end position="56"/>
    </location>
</feature>
<dbReference type="AlphaFoldDB" id="A0A9J7BN26"/>
<feature type="transmembrane region" description="Helical" evidence="6">
    <location>
        <begin position="63"/>
        <end position="80"/>
    </location>
</feature>
<feature type="transmembrane region" description="Helical" evidence="6">
    <location>
        <begin position="208"/>
        <end position="232"/>
    </location>
</feature>
<evidence type="ECO:0000256" key="3">
    <source>
        <dbReference type="ARBA" id="ARBA00022692"/>
    </source>
</evidence>
<dbReference type="Proteomes" id="UP001059380">
    <property type="component" value="Chromosome"/>
</dbReference>
<keyword evidence="5 6" id="KW-0472">Membrane</keyword>
<evidence type="ECO:0000256" key="5">
    <source>
        <dbReference type="ARBA" id="ARBA00023136"/>
    </source>
</evidence>
<keyword evidence="4 6" id="KW-1133">Transmembrane helix</keyword>
<dbReference type="RefSeq" id="WP_260792496.1">
    <property type="nucleotide sequence ID" value="NZ_CP093313.1"/>
</dbReference>